<dbReference type="Gene3D" id="1.10.510.10">
    <property type="entry name" value="Transferase(Phosphotransferase) domain 1"/>
    <property type="match status" value="1"/>
</dbReference>
<dbReference type="CDD" id="cd09080">
    <property type="entry name" value="TDP2"/>
    <property type="match status" value="1"/>
</dbReference>
<dbReference type="SUPFAM" id="SSF56112">
    <property type="entry name" value="Protein kinase-like (PK-like)"/>
    <property type="match status" value="1"/>
</dbReference>
<feature type="compositionally biased region" description="Low complexity" evidence="11">
    <location>
        <begin position="757"/>
        <end position="767"/>
    </location>
</feature>
<name>A0ABP0SEK5_9DINO</name>
<keyword evidence="4" id="KW-0540">Nuclease</keyword>
<evidence type="ECO:0000256" key="9">
    <source>
        <dbReference type="ARBA" id="ARBA00023204"/>
    </source>
</evidence>
<comment type="cofactor">
    <cofactor evidence="1">
        <name>Mn(2+)</name>
        <dbReference type="ChEBI" id="CHEBI:29035"/>
    </cofactor>
</comment>
<dbReference type="PANTHER" id="PTHR15822:SF4">
    <property type="entry name" value="TYROSYL-DNA PHOSPHODIESTERASE 2"/>
    <property type="match status" value="1"/>
</dbReference>
<dbReference type="InterPro" id="IPR000719">
    <property type="entry name" value="Prot_kinase_dom"/>
</dbReference>
<feature type="region of interest" description="Disordered" evidence="11">
    <location>
        <begin position="929"/>
        <end position="970"/>
    </location>
</feature>
<dbReference type="InterPro" id="IPR005135">
    <property type="entry name" value="Endo/exonuclease/phosphatase"/>
</dbReference>
<dbReference type="PROSITE" id="PS50011">
    <property type="entry name" value="PROTEIN_KINASE_DOM"/>
    <property type="match status" value="1"/>
</dbReference>
<evidence type="ECO:0000256" key="6">
    <source>
        <dbReference type="ARBA" id="ARBA00022763"/>
    </source>
</evidence>
<keyword evidence="6" id="KW-0227">DNA damage</keyword>
<dbReference type="Pfam" id="PF00069">
    <property type="entry name" value="Pkinase"/>
    <property type="match status" value="1"/>
</dbReference>
<evidence type="ECO:0000256" key="3">
    <source>
        <dbReference type="ARBA" id="ARBA00004322"/>
    </source>
</evidence>
<dbReference type="InterPro" id="IPR011009">
    <property type="entry name" value="Kinase-like_dom_sf"/>
</dbReference>
<dbReference type="SUPFAM" id="SSF56219">
    <property type="entry name" value="DNase I-like"/>
    <property type="match status" value="1"/>
</dbReference>
<dbReference type="InterPro" id="IPR051547">
    <property type="entry name" value="TDP2-like"/>
</dbReference>
<keyword evidence="5" id="KW-0479">Metal-binding</keyword>
<evidence type="ECO:0000313" key="14">
    <source>
        <dbReference type="Proteomes" id="UP001642484"/>
    </source>
</evidence>
<dbReference type="InterPro" id="IPR036691">
    <property type="entry name" value="Endo/exonu/phosph_ase_sf"/>
</dbReference>
<feature type="domain" description="Protein kinase" evidence="12">
    <location>
        <begin position="186"/>
        <end position="492"/>
    </location>
</feature>
<evidence type="ECO:0000259" key="12">
    <source>
        <dbReference type="PROSITE" id="PS50011"/>
    </source>
</evidence>
<keyword evidence="9" id="KW-0234">DNA repair</keyword>
<keyword evidence="14" id="KW-1185">Reference proteome</keyword>
<evidence type="ECO:0000256" key="5">
    <source>
        <dbReference type="ARBA" id="ARBA00022723"/>
    </source>
</evidence>
<proteinExistence type="predicted"/>
<comment type="cofactor">
    <cofactor evidence="2">
        <name>Mg(2+)</name>
        <dbReference type="ChEBI" id="CHEBI:18420"/>
    </cofactor>
</comment>
<keyword evidence="7" id="KW-0378">Hydrolase</keyword>
<dbReference type="Gene3D" id="1.25.40.10">
    <property type="entry name" value="Tetratricopeptide repeat domain"/>
    <property type="match status" value="2"/>
</dbReference>
<feature type="compositionally biased region" description="Basic residues" evidence="11">
    <location>
        <begin position="1064"/>
        <end position="1074"/>
    </location>
</feature>
<dbReference type="InterPro" id="IPR011990">
    <property type="entry name" value="TPR-like_helical_dom_sf"/>
</dbReference>
<feature type="region of interest" description="Disordered" evidence="11">
    <location>
        <begin position="312"/>
        <end position="342"/>
    </location>
</feature>
<protein>
    <recommendedName>
        <fullName evidence="12">Protein kinase domain-containing protein</fullName>
    </recommendedName>
</protein>
<evidence type="ECO:0000256" key="4">
    <source>
        <dbReference type="ARBA" id="ARBA00022722"/>
    </source>
</evidence>
<reference evidence="13 14" key="1">
    <citation type="submission" date="2024-02" db="EMBL/GenBank/DDBJ databases">
        <authorList>
            <person name="Chen Y."/>
            <person name="Shah S."/>
            <person name="Dougan E. K."/>
            <person name="Thang M."/>
            <person name="Chan C."/>
        </authorList>
    </citation>
    <scope>NUCLEOTIDE SEQUENCE [LARGE SCALE GENOMIC DNA]</scope>
</reference>
<comment type="caution">
    <text evidence="13">The sequence shown here is derived from an EMBL/GenBank/DDBJ whole genome shotgun (WGS) entry which is preliminary data.</text>
</comment>
<dbReference type="SUPFAM" id="SSF48452">
    <property type="entry name" value="TPR-like"/>
    <property type="match status" value="2"/>
</dbReference>
<evidence type="ECO:0000313" key="13">
    <source>
        <dbReference type="EMBL" id="CAK9110784.1"/>
    </source>
</evidence>
<evidence type="ECO:0000256" key="7">
    <source>
        <dbReference type="ARBA" id="ARBA00022801"/>
    </source>
</evidence>
<feature type="region of interest" description="Disordered" evidence="11">
    <location>
        <begin position="851"/>
        <end position="887"/>
    </location>
</feature>
<accession>A0ABP0SEK5</accession>
<feature type="compositionally biased region" description="Low complexity" evidence="11">
    <location>
        <begin position="941"/>
        <end position="954"/>
    </location>
</feature>
<feature type="region of interest" description="Disordered" evidence="11">
    <location>
        <begin position="982"/>
        <end position="1101"/>
    </location>
</feature>
<dbReference type="InterPro" id="IPR019734">
    <property type="entry name" value="TPR_rpt"/>
</dbReference>
<dbReference type="Pfam" id="PF03741">
    <property type="entry name" value="TerC"/>
    <property type="match status" value="1"/>
</dbReference>
<evidence type="ECO:0000256" key="10">
    <source>
        <dbReference type="ARBA" id="ARBA00023242"/>
    </source>
</evidence>
<gene>
    <name evidence="13" type="ORF">CCMP2556_LOCUS51465</name>
</gene>
<dbReference type="Pfam" id="PF03372">
    <property type="entry name" value="Exo_endo_phos"/>
    <property type="match status" value="1"/>
</dbReference>
<keyword evidence="10" id="KW-0539">Nucleus</keyword>
<evidence type="ECO:0000256" key="1">
    <source>
        <dbReference type="ARBA" id="ARBA00001936"/>
    </source>
</evidence>
<evidence type="ECO:0000256" key="2">
    <source>
        <dbReference type="ARBA" id="ARBA00001946"/>
    </source>
</evidence>
<comment type="subcellular location">
    <subcellularLocation>
        <location evidence="3">Nucleus</location>
        <location evidence="3">PML body</location>
    </subcellularLocation>
</comment>
<sequence length="1302" mass="143918">MARPLLSDLQKVILRPTETRVRQRDGQVLLERRSAEGLLAQEVVGMEEPPQFLEDQAKGLSRLTPKIFEPSSSRWLAQQVDASAAAELNTATQTLRVVSYNVWFSEFRQEIRAKALFAILDDEDADVVCLQEVTPTFLAWLREEHFVQERYSLSDTVGTTLQGAQLAYGVVLLLKRTLHATAMELWRLPTRMGRSLLLAKLPMEELELWVATVHLESDSQDLRREQLRCIVEVLDGASHVILAGDMNFGDFAVEEVELRQAGYHDCTAQSGHTMPRSDFGHRAERLDRIYSKEVTGAATRFVPSKPELLGTEACDLPSPHGTRVRSGLSRGFHAEDSDDTDPEMPSLIPVEFGEIPQPLSLCPSDHYGIMCDLELVKRKGETQMTLGVGTYNYMAPEVVRTKKYDEKVYIYTLASIMFYLSSGKRPFYHLFVRGQGPAELLERFARGDDPWPDARQCHRRLRGLIERGWAVKASERPSAKEVLEDLEEEKNLQMLGTGYLLEWMLSIDNLFVFRSIFLIFHTPSSHKHKPLFWGICGAIVFRMAFFVVGEVLMHAFWATHFVLGFFLIYTGYKILGMEEDEEDEPNQNPIFLWVTRQRKGQHLNRDTATETYLPFFPAHGPAETMSFSDSEALPDAPRAAFADHGPPRCRSAPCRLLPGMDLEDLEQMTSEAIELFRKGQQQAALDLAVDFSKNAEMLLGRSHPVNVNALATVAALAEQMGCRREAEELLQEAEELHQEHLEDMDDLATESSRSHSRSSQSSEAAAEGIEHLTWEVQELLKDGHPELAAKLLSEAEVSVLAGGQENPTLHYLKKASLHTLWAAVLEDIGEKDKAAKLYDEALTCLRHDEPQHLDSCTSSDASHRTSHSGGSGGSASAESFKVPPEQQVLLPLEEKMKLLMEREEPEQKTCLEAAHEPQQLREAELPKPEALSGIPEPPKPEASSPAKAKGAEPSQSSAYEPSTPAPAPAPDVTVVISAVKSLASQVSPAPQPPRASPSTPTPATPATPATSPPKAAPATPPKATPKRRPPPLAPKATPLATAVRVGGGFKLPKAPPKASSAKAAPRKVKAKAKAKTVETVETVEMETETPTQETPEPSKEELGARLTEAAKKAMVTADHFLGLAKFDRAADVLEDQLMEISSDNCPLRNSNLHIELLEKYGGILWWDGDLESAIDAYAAADEVLTERGADSGTGSDPQLLMRRAKIWSLVAQIHRKSGDLEAADRHLQAAMHSLEVLPKMPSGSDKTYSPMALDDLLRDLQAALGQVCVEKKEYSRAQELYLMAFSPQKPAETFSLTASENV</sequence>
<evidence type="ECO:0000256" key="11">
    <source>
        <dbReference type="SAM" id="MobiDB-lite"/>
    </source>
</evidence>
<evidence type="ECO:0000256" key="8">
    <source>
        <dbReference type="ARBA" id="ARBA00022842"/>
    </source>
</evidence>
<dbReference type="Proteomes" id="UP001642484">
    <property type="component" value="Unassembled WGS sequence"/>
</dbReference>
<organism evidence="13 14">
    <name type="scientific">Durusdinium trenchii</name>
    <dbReference type="NCBI Taxonomy" id="1381693"/>
    <lineage>
        <taxon>Eukaryota</taxon>
        <taxon>Sar</taxon>
        <taxon>Alveolata</taxon>
        <taxon>Dinophyceae</taxon>
        <taxon>Suessiales</taxon>
        <taxon>Symbiodiniaceae</taxon>
        <taxon>Durusdinium</taxon>
    </lineage>
</organism>
<feature type="region of interest" description="Disordered" evidence="11">
    <location>
        <begin position="744"/>
        <end position="767"/>
    </location>
</feature>
<dbReference type="InterPro" id="IPR005496">
    <property type="entry name" value="Integral_membrane_TerC"/>
</dbReference>
<dbReference type="PANTHER" id="PTHR15822">
    <property type="entry name" value="TRAF AND TNF RECEPTOR-ASSOCIATED PROTEIN"/>
    <property type="match status" value="1"/>
</dbReference>
<keyword evidence="8" id="KW-0460">Magnesium</keyword>
<dbReference type="Gene3D" id="3.60.10.10">
    <property type="entry name" value="Endonuclease/exonuclease/phosphatase"/>
    <property type="match status" value="1"/>
</dbReference>
<dbReference type="SMART" id="SM00028">
    <property type="entry name" value="TPR"/>
    <property type="match status" value="3"/>
</dbReference>
<dbReference type="EMBL" id="CAXAMN010027450">
    <property type="protein sequence ID" value="CAK9110784.1"/>
    <property type="molecule type" value="Genomic_DNA"/>
</dbReference>
<feature type="compositionally biased region" description="Pro residues" evidence="11">
    <location>
        <begin position="989"/>
        <end position="1023"/>
    </location>
</feature>